<name>A0ABP0P4T6_9DINO</name>
<protein>
    <submittedName>
        <fullName evidence="1">Uncharacterized protein</fullName>
    </submittedName>
</protein>
<gene>
    <name evidence="1" type="ORF">SCF082_LOCUS35060</name>
</gene>
<dbReference type="EMBL" id="CAXAMM010032913">
    <property type="protein sequence ID" value="CAK9070492.1"/>
    <property type="molecule type" value="Genomic_DNA"/>
</dbReference>
<proteinExistence type="predicted"/>
<evidence type="ECO:0000313" key="1">
    <source>
        <dbReference type="EMBL" id="CAK9070492.1"/>
    </source>
</evidence>
<dbReference type="Proteomes" id="UP001642464">
    <property type="component" value="Unassembled WGS sequence"/>
</dbReference>
<organism evidence="1 2">
    <name type="scientific">Durusdinium trenchii</name>
    <dbReference type="NCBI Taxonomy" id="1381693"/>
    <lineage>
        <taxon>Eukaryota</taxon>
        <taxon>Sar</taxon>
        <taxon>Alveolata</taxon>
        <taxon>Dinophyceae</taxon>
        <taxon>Suessiales</taxon>
        <taxon>Symbiodiniaceae</taxon>
        <taxon>Durusdinium</taxon>
    </lineage>
</organism>
<evidence type="ECO:0000313" key="2">
    <source>
        <dbReference type="Proteomes" id="UP001642464"/>
    </source>
</evidence>
<comment type="caution">
    <text evidence="1">The sequence shown here is derived from an EMBL/GenBank/DDBJ whole genome shotgun (WGS) entry which is preliminary data.</text>
</comment>
<keyword evidence="2" id="KW-1185">Reference proteome</keyword>
<sequence>MSGSGLTMGGLQVPPAAPVALVTKRSAASRAHGVSGPRWGGVFGLEATRMTAPSTCFVLSLWAAALARPRRRMARLASDRDEVEVTTADGVACAKFVFSAKTACIHPERKAPYLCGDCPRNGKALNPEVCAAAALVSSAKSSCVHPERKPPYLCGDCPRNGMTATFDDEKVCAVAAFVSSAKSQCAHPERKPPYLCGDCPRN</sequence>
<accession>A0ABP0P4T6</accession>
<reference evidence="1 2" key="1">
    <citation type="submission" date="2024-02" db="EMBL/GenBank/DDBJ databases">
        <authorList>
            <person name="Chen Y."/>
            <person name="Shah S."/>
            <person name="Dougan E. K."/>
            <person name="Thang M."/>
            <person name="Chan C."/>
        </authorList>
    </citation>
    <scope>NUCLEOTIDE SEQUENCE [LARGE SCALE GENOMIC DNA]</scope>
</reference>